<evidence type="ECO:0000313" key="1">
    <source>
        <dbReference type="EnsemblPlants" id="Ma02_p00420.1"/>
    </source>
</evidence>
<organism evidence="1 2">
    <name type="scientific">Musa acuminata subsp. malaccensis</name>
    <name type="common">Wild banana</name>
    <name type="synonym">Musa malaccensis</name>
    <dbReference type="NCBI Taxonomy" id="214687"/>
    <lineage>
        <taxon>Eukaryota</taxon>
        <taxon>Viridiplantae</taxon>
        <taxon>Streptophyta</taxon>
        <taxon>Embryophyta</taxon>
        <taxon>Tracheophyta</taxon>
        <taxon>Spermatophyta</taxon>
        <taxon>Magnoliopsida</taxon>
        <taxon>Liliopsida</taxon>
        <taxon>Zingiberales</taxon>
        <taxon>Musaceae</taxon>
        <taxon>Musa</taxon>
    </lineage>
</organism>
<dbReference type="Proteomes" id="UP000012960">
    <property type="component" value="Unplaced"/>
</dbReference>
<accession>A0A804HXS6</accession>
<sequence length="56" mass="6617">MSQPFFFFFFFFLKKELSFMQLPPPVRTSVSPSRAGEKVSRSDLPQYFPGPLFYDE</sequence>
<keyword evidence="2" id="KW-1185">Reference proteome</keyword>
<dbReference type="EnsemblPlants" id="Ma02_t00420.1">
    <property type="protein sequence ID" value="Ma02_p00420.1"/>
    <property type="gene ID" value="Ma02_g00420"/>
</dbReference>
<reference evidence="1" key="1">
    <citation type="submission" date="2021-05" db="UniProtKB">
        <authorList>
            <consortium name="EnsemblPlants"/>
        </authorList>
    </citation>
    <scope>IDENTIFICATION</scope>
    <source>
        <strain evidence="1">subsp. malaccensis</strain>
    </source>
</reference>
<evidence type="ECO:0000313" key="2">
    <source>
        <dbReference type="Proteomes" id="UP000012960"/>
    </source>
</evidence>
<protein>
    <submittedName>
        <fullName evidence="1">Uncharacterized protein</fullName>
    </submittedName>
</protein>
<dbReference type="Gramene" id="Ma02_t00420.1">
    <property type="protein sequence ID" value="Ma02_p00420.1"/>
    <property type="gene ID" value="Ma02_g00420"/>
</dbReference>
<dbReference type="AlphaFoldDB" id="A0A804HXS6"/>
<proteinExistence type="predicted"/>
<dbReference type="InParanoid" id="A0A804HXS6"/>
<name>A0A804HXS6_MUSAM</name>